<dbReference type="Pfam" id="PF16859">
    <property type="entry name" value="TetR_C_11"/>
    <property type="match status" value="1"/>
</dbReference>
<dbReference type="Proteomes" id="UP000318801">
    <property type="component" value="Unassembled WGS sequence"/>
</dbReference>
<protein>
    <submittedName>
        <fullName evidence="6">TetR/AcrR family transcriptional regulator</fullName>
    </submittedName>
</protein>
<dbReference type="PANTHER" id="PTHR30055">
    <property type="entry name" value="HTH-TYPE TRANSCRIPTIONAL REGULATOR RUTR"/>
    <property type="match status" value="1"/>
</dbReference>
<evidence type="ECO:0000313" key="7">
    <source>
        <dbReference type="Proteomes" id="UP000318801"/>
    </source>
</evidence>
<dbReference type="PRINTS" id="PR00455">
    <property type="entry name" value="HTHTETR"/>
</dbReference>
<evidence type="ECO:0000256" key="2">
    <source>
        <dbReference type="ARBA" id="ARBA00023125"/>
    </source>
</evidence>
<evidence type="ECO:0000259" key="5">
    <source>
        <dbReference type="PROSITE" id="PS50977"/>
    </source>
</evidence>
<feature type="DNA-binding region" description="H-T-H motif" evidence="4">
    <location>
        <begin position="58"/>
        <end position="77"/>
    </location>
</feature>
<dbReference type="InterPro" id="IPR011075">
    <property type="entry name" value="TetR_C"/>
</dbReference>
<dbReference type="GO" id="GO:0003700">
    <property type="term" value="F:DNA-binding transcription factor activity"/>
    <property type="evidence" value="ECO:0007669"/>
    <property type="project" value="TreeGrafter"/>
</dbReference>
<dbReference type="SUPFAM" id="SSF48498">
    <property type="entry name" value="Tetracyclin repressor-like, C-terminal domain"/>
    <property type="match status" value="1"/>
</dbReference>
<keyword evidence="1" id="KW-0805">Transcription regulation</keyword>
<dbReference type="EMBL" id="VHLG01000005">
    <property type="protein sequence ID" value="TPW30561.1"/>
    <property type="molecule type" value="Genomic_DNA"/>
</dbReference>
<dbReference type="InterPro" id="IPR050109">
    <property type="entry name" value="HTH-type_TetR-like_transc_reg"/>
</dbReference>
<evidence type="ECO:0000313" key="6">
    <source>
        <dbReference type="EMBL" id="TPW30561.1"/>
    </source>
</evidence>
<sequence length="230" mass="25679">MPKRSAHDMTDWSVRKWDSIIVTKTERKRQAMPPEERRRIILDAALTVFAEKGFANARIEDIARLAGIGKGTVYLYFSDKQALFMGLISAMMTPMLDRAGDFVAQSHLSARETLSVVYGLIEAEILSTRKRDLLRLVVTEMGNFPELAAYYHQNLVGPGLSLLKTLLERAGRTGELRSAAVLDAPQIVFSPIVMSVVWDMLFQPYGTFNARAAFAFMLDSLFSPAEGAEQ</sequence>
<dbReference type="InterPro" id="IPR001647">
    <property type="entry name" value="HTH_TetR"/>
</dbReference>
<dbReference type="Pfam" id="PF00440">
    <property type="entry name" value="TetR_N"/>
    <property type="match status" value="1"/>
</dbReference>
<proteinExistence type="predicted"/>
<dbReference type="InterPro" id="IPR036271">
    <property type="entry name" value="Tet_transcr_reg_TetR-rel_C_sf"/>
</dbReference>
<dbReference type="OrthoDB" id="7185252at2"/>
<dbReference type="GO" id="GO:0000976">
    <property type="term" value="F:transcription cis-regulatory region binding"/>
    <property type="evidence" value="ECO:0007669"/>
    <property type="project" value="TreeGrafter"/>
</dbReference>
<organism evidence="6 7">
    <name type="scientific">Martelella alba</name>
    <dbReference type="NCBI Taxonomy" id="2590451"/>
    <lineage>
        <taxon>Bacteria</taxon>
        <taxon>Pseudomonadati</taxon>
        <taxon>Pseudomonadota</taxon>
        <taxon>Alphaproteobacteria</taxon>
        <taxon>Hyphomicrobiales</taxon>
        <taxon>Aurantimonadaceae</taxon>
        <taxon>Martelella</taxon>
    </lineage>
</organism>
<accession>A0A506UBQ3</accession>
<keyword evidence="3" id="KW-0804">Transcription</keyword>
<dbReference type="PANTHER" id="PTHR30055:SF223">
    <property type="entry name" value="HTH-TYPE TRANSCRIPTIONAL REGULATOR UIDR"/>
    <property type="match status" value="1"/>
</dbReference>
<name>A0A506UBQ3_9HYPH</name>
<dbReference type="Gene3D" id="1.10.357.10">
    <property type="entry name" value="Tetracycline Repressor, domain 2"/>
    <property type="match status" value="1"/>
</dbReference>
<dbReference type="FunFam" id="1.10.10.60:FF:000141">
    <property type="entry name" value="TetR family transcriptional regulator"/>
    <property type="match status" value="1"/>
</dbReference>
<keyword evidence="7" id="KW-1185">Reference proteome</keyword>
<keyword evidence="2 4" id="KW-0238">DNA-binding</keyword>
<dbReference type="AlphaFoldDB" id="A0A506UBQ3"/>
<dbReference type="PROSITE" id="PS50977">
    <property type="entry name" value="HTH_TETR_2"/>
    <property type="match status" value="1"/>
</dbReference>
<evidence type="ECO:0000256" key="4">
    <source>
        <dbReference type="PROSITE-ProRule" id="PRU00335"/>
    </source>
</evidence>
<dbReference type="SUPFAM" id="SSF46689">
    <property type="entry name" value="Homeodomain-like"/>
    <property type="match status" value="1"/>
</dbReference>
<evidence type="ECO:0000256" key="3">
    <source>
        <dbReference type="ARBA" id="ARBA00023163"/>
    </source>
</evidence>
<dbReference type="InterPro" id="IPR009057">
    <property type="entry name" value="Homeodomain-like_sf"/>
</dbReference>
<comment type="caution">
    <text evidence="6">The sequence shown here is derived from an EMBL/GenBank/DDBJ whole genome shotgun (WGS) entry which is preliminary data.</text>
</comment>
<feature type="domain" description="HTH tetR-type" evidence="5">
    <location>
        <begin position="35"/>
        <end position="95"/>
    </location>
</feature>
<gene>
    <name evidence="6" type="ORF">FJU08_11365</name>
</gene>
<reference evidence="6 7" key="1">
    <citation type="submission" date="2019-06" db="EMBL/GenBank/DDBJ databases">
        <authorList>
            <person name="Li M."/>
        </authorList>
    </citation>
    <scope>NUCLEOTIDE SEQUENCE [LARGE SCALE GENOMIC DNA]</scope>
    <source>
        <strain evidence="6 7">BGMRC2036</strain>
    </source>
</reference>
<evidence type="ECO:0000256" key="1">
    <source>
        <dbReference type="ARBA" id="ARBA00023015"/>
    </source>
</evidence>